<reference evidence="1" key="1">
    <citation type="submission" date="2025-08" db="UniProtKB">
        <authorList>
            <consortium name="RefSeq"/>
        </authorList>
    </citation>
    <scope>IDENTIFICATION</scope>
    <source>
        <tissue evidence="1">Muscle</tissue>
    </source>
</reference>
<protein>
    <submittedName>
        <fullName evidence="1">Uncharacterized protein LOC109081088 isoform X1</fullName>
    </submittedName>
</protein>
<organism evidence="1">
    <name type="scientific">Cyprinus carpio</name>
    <name type="common">Common carp</name>
    <dbReference type="NCBI Taxonomy" id="7962"/>
    <lineage>
        <taxon>Eukaryota</taxon>
        <taxon>Metazoa</taxon>
        <taxon>Chordata</taxon>
        <taxon>Craniata</taxon>
        <taxon>Vertebrata</taxon>
        <taxon>Euteleostomi</taxon>
        <taxon>Actinopterygii</taxon>
        <taxon>Neopterygii</taxon>
        <taxon>Teleostei</taxon>
        <taxon>Ostariophysi</taxon>
        <taxon>Cypriniformes</taxon>
        <taxon>Cyprinidae</taxon>
        <taxon>Cyprininae</taxon>
        <taxon>Cyprinus</taxon>
    </lineage>
</organism>
<dbReference type="AlphaFoldDB" id="A0A9Q9YY47"/>
<dbReference type="GeneID" id="109081088"/>
<proteinExistence type="predicted"/>
<accession>A0A9Q9YY47</accession>
<sequence length="321" mass="38118">MKTRQSRPFLECNKSLHYYFRSDFISFSQLESMFRTNDRGHRELYYDKQHLKLEELKQKQIENNYLYRSIPGHPENVEFQVSYLRHNTNLQGFFGILDTGGFKKPTRSDSPIRDLVWWSPDISREDITIAENEYLDGYIVKPFLHRFTSSPAFLSSSRMGNFRFSMSINELLRSYQQQFCAGQEPSIRIFETVVYKQEVMYSIVIHAPRAHNLFSEYPLLKDTQDAVCVFRENTIIWRPQAMSKTHRFRLSRNMKAIRIPKIARKEYMWDNIGVAFHVPHGEIFHFSREILTESLRLCEGAQPKINTEEFVKCEFGPIRPE</sequence>
<gene>
    <name evidence="1" type="primary">LOC109081088</name>
</gene>
<dbReference type="Proteomes" id="UP001155660">
    <property type="component" value="Chromosome A16"/>
</dbReference>
<name>A0A9Q9YY47_CYPCA</name>
<evidence type="ECO:0000313" key="1">
    <source>
        <dbReference type="RefSeq" id="XP_042628534.1"/>
    </source>
</evidence>
<dbReference type="RefSeq" id="XP_042628534.1">
    <property type="nucleotide sequence ID" value="XM_042772600.1"/>
</dbReference>
<dbReference type="OrthoDB" id="9942170at2759"/>